<proteinExistence type="predicted"/>
<sequence length="202" mass="21325">MTNHQLGLSGLLLASVALVACQPAWSMPPAVARLEDLVRIPSGTANIAGVDAVQERVANDLRKLGFTIQWIANPRGERASGKLLVATLRGTDARFVTLVTHADTVFESPGKFEISGDSKVARGPGVIDAKGGTVVALLGLERFLAKTKPRLSIRFVSSPSEETGSAGFLDDFRRFARDSAMVLGFEPALAPHGNGSSVICKS</sequence>
<dbReference type="Proteomes" id="UP001370348">
    <property type="component" value="Chromosome"/>
</dbReference>
<reference evidence="2 3" key="1">
    <citation type="submission" date="2021-12" db="EMBL/GenBank/DDBJ databases">
        <title>Discovery of the Pendulisporaceae a myxobacterial family with distinct sporulation behavior and unique specialized metabolism.</title>
        <authorList>
            <person name="Garcia R."/>
            <person name="Popoff A."/>
            <person name="Bader C.D."/>
            <person name="Loehr J."/>
            <person name="Walesch S."/>
            <person name="Walt C."/>
            <person name="Boldt J."/>
            <person name="Bunk B."/>
            <person name="Haeckl F.J.F.P.J."/>
            <person name="Gunesch A.P."/>
            <person name="Birkelbach J."/>
            <person name="Nuebel U."/>
            <person name="Pietschmann T."/>
            <person name="Bach T."/>
            <person name="Mueller R."/>
        </authorList>
    </citation>
    <scope>NUCLEOTIDE SEQUENCE [LARGE SCALE GENOMIC DNA]</scope>
    <source>
        <strain evidence="2 3">MSr11954</strain>
    </source>
</reference>
<accession>A0ABZ2M1E5</accession>
<dbReference type="PANTHER" id="PTHR43808:SF9">
    <property type="entry name" value="BLL0789 PROTEIN"/>
    <property type="match status" value="1"/>
</dbReference>
<evidence type="ECO:0000256" key="1">
    <source>
        <dbReference type="ARBA" id="ARBA00022801"/>
    </source>
</evidence>
<evidence type="ECO:0000313" key="3">
    <source>
        <dbReference type="Proteomes" id="UP001370348"/>
    </source>
</evidence>
<organism evidence="2 3">
    <name type="scientific">Pendulispora albinea</name>
    <dbReference type="NCBI Taxonomy" id="2741071"/>
    <lineage>
        <taxon>Bacteria</taxon>
        <taxon>Pseudomonadati</taxon>
        <taxon>Myxococcota</taxon>
        <taxon>Myxococcia</taxon>
        <taxon>Myxococcales</taxon>
        <taxon>Sorangiineae</taxon>
        <taxon>Pendulisporaceae</taxon>
        <taxon>Pendulispora</taxon>
    </lineage>
</organism>
<dbReference type="InterPro" id="IPR002933">
    <property type="entry name" value="Peptidase_M20"/>
</dbReference>
<dbReference type="SUPFAM" id="SSF53187">
    <property type="entry name" value="Zn-dependent exopeptidases"/>
    <property type="match status" value="1"/>
</dbReference>
<keyword evidence="1" id="KW-0378">Hydrolase</keyword>
<gene>
    <name evidence="2" type="ORF">LZC94_03795</name>
</gene>
<dbReference type="InterPro" id="IPR050072">
    <property type="entry name" value="Peptidase_M20A"/>
</dbReference>
<evidence type="ECO:0000313" key="2">
    <source>
        <dbReference type="EMBL" id="WXB16405.1"/>
    </source>
</evidence>
<keyword evidence="3" id="KW-1185">Reference proteome</keyword>
<dbReference type="EMBL" id="CP089984">
    <property type="protein sequence ID" value="WXB16405.1"/>
    <property type="molecule type" value="Genomic_DNA"/>
</dbReference>
<dbReference type="Gene3D" id="3.40.630.10">
    <property type="entry name" value="Zn peptidases"/>
    <property type="match status" value="1"/>
</dbReference>
<protein>
    <submittedName>
        <fullName evidence="2">M20/M25/M40 family metallo-hydrolase</fullName>
    </submittedName>
</protein>
<dbReference type="PANTHER" id="PTHR43808">
    <property type="entry name" value="ACETYLORNITHINE DEACETYLASE"/>
    <property type="match status" value="1"/>
</dbReference>
<dbReference type="Pfam" id="PF01546">
    <property type="entry name" value="Peptidase_M20"/>
    <property type="match status" value="1"/>
</dbReference>
<dbReference type="RefSeq" id="WP_394826029.1">
    <property type="nucleotide sequence ID" value="NZ_CP089984.1"/>
</dbReference>
<name>A0ABZ2M1E5_9BACT</name>